<dbReference type="Pfam" id="PF05199">
    <property type="entry name" value="GMC_oxred_C"/>
    <property type="match status" value="1"/>
</dbReference>
<comment type="similarity">
    <text evidence="2 5">Belongs to the GMC oxidoreductase family.</text>
</comment>
<feature type="domain" description="Glucose-methanol-choline oxidoreductase N-terminal" evidence="6">
    <location>
        <begin position="79"/>
        <end position="102"/>
    </location>
</feature>
<dbReference type="InterPro" id="IPR036188">
    <property type="entry name" value="FAD/NAD-bd_sf"/>
</dbReference>
<accession>A0ABU9IXA0</accession>
<comment type="caution">
    <text evidence="8">The sequence shown here is derived from an EMBL/GenBank/DDBJ whole genome shotgun (WGS) entry which is preliminary data.</text>
</comment>
<dbReference type="EC" id="1.1.99.1" evidence="8"/>
<dbReference type="Gene3D" id="3.30.560.10">
    <property type="entry name" value="Glucose Oxidase, domain 3"/>
    <property type="match status" value="1"/>
</dbReference>
<evidence type="ECO:0000313" key="8">
    <source>
        <dbReference type="EMBL" id="MEL1263574.1"/>
    </source>
</evidence>
<evidence type="ECO:0000259" key="7">
    <source>
        <dbReference type="PROSITE" id="PS00624"/>
    </source>
</evidence>
<dbReference type="InterPro" id="IPR000172">
    <property type="entry name" value="GMC_OxRdtase_N"/>
</dbReference>
<evidence type="ECO:0000256" key="3">
    <source>
        <dbReference type="ARBA" id="ARBA00022630"/>
    </source>
</evidence>
<dbReference type="PROSITE" id="PS00624">
    <property type="entry name" value="GMC_OXRED_2"/>
    <property type="match status" value="1"/>
</dbReference>
<dbReference type="RefSeq" id="WP_341724775.1">
    <property type="nucleotide sequence ID" value="NZ_JBBWWT010000002.1"/>
</dbReference>
<comment type="cofactor">
    <cofactor evidence="1">
        <name>FAD</name>
        <dbReference type="ChEBI" id="CHEBI:57692"/>
    </cofactor>
</comment>
<evidence type="ECO:0000256" key="5">
    <source>
        <dbReference type="RuleBase" id="RU003968"/>
    </source>
</evidence>
<evidence type="ECO:0000259" key="6">
    <source>
        <dbReference type="PROSITE" id="PS00623"/>
    </source>
</evidence>
<sequence length="549" mass="59572">MYDFVIIGAGSAGCVLAHRLSEDPGCRVLLLEAGPRDWHPFIHMPAGLAKLVGQKGVNWNYDTAPEPHLDGRRLWWPRGKVLGGSSSINAMCYIRGVAGDYDDWAEAGADGWGWASVLPYFKRSERNARGADALHGANGPLYVSDLRYTNPLSSAFLQAGQQAGFALNPDFNGPRQQGFGFYQVTQKDGARCSSAVAYLDPARDRQNLDIVTGALVRRILLEDGRAVGVAYARGGHEVTVRCEREVLLSGGAINSPQLLMLSGIGPAEHLREHGITVRHDLPGVGRNLQDHLDICTLQHSTQRVTYDRASELKTAFDYFLRGHRGPGSSNIAEAGAFVRSSLAQDERADIQLHFVPAMLDDHGRNRLEGDGYTLHACFLRPRSRGRIALANADPRADARIEANYLSDPEGFDLKMMVECAKLSRELFAQKAFDAYRGAPIHPARSDLSDAELVDFIRAKAETVYHPIGTCRMGSDDSAVVDPQLRVRGIGGLRVVDASVMPMLIGGNTNAPTIMIAERVSDLIRGVAPLPSSSGDAFAHADASQTVLAD</sequence>
<dbReference type="PANTHER" id="PTHR11552:SF147">
    <property type="entry name" value="CHOLINE DEHYDROGENASE, MITOCHONDRIAL"/>
    <property type="match status" value="1"/>
</dbReference>
<dbReference type="EMBL" id="JBBWWT010000002">
    <property type="protein sequence ID" value="MEL1263574.1"/>
    <property type="molecule type" value="Genomic_DNA"/>
</dbReference>
<dbReference type="InterPro" id="IPR007867">
    <property type="entry name" value="GMC_OxRtase_C"/>
</dbReference>
<dbReference type="Pfam" id="PF00732">
    <property type="entry name" value="GMC_oxred_N"/>
    <property type="match status" value="1"/>
</dbReference>
<evidence type="ECO:0000256" key="2">
    <source>
        <dbReference type="ARBA" id="ARBA00010790"/>
    </source>
</evidence>
<dbReference type="PIRSF" id="PIRSF000137">
    <property type="entry name" value="Alcohol_oxidase"/>
    <property type="match status" value="1"/>
</dbReference>
<dbReference type="Gene3D" id="3.50.50.60">
    <property type="entry name" value="FAD/NAD(P)-binding domain"/>
    <property type="match status" value="1"/>
</dbReference>
<dbReference type="PANTHER" id="PTHR11552">
    <property type="entry name" value="GLUCOSE-METHANOL-CHOLINE GMC OXIDOREDUCTASE"/>
    <property type="match status" value="1"/>
</dbReference>
<reference evidence="8 9" key="1">
    <citation type="submission" date="2024-04" db="EMBL/GenBank/DDBJ databases">
        <title>Draft genome sequence of Pseudoxanthomonas putridarboris WD12.</title>
        <authorList>
            <person name="Oh J."/>
        </authorList>
    </citation>
    <scope>NUCLEOTIDE SEQUENCE [LARGE SCALE GENOMIC DNA]</scope>
    <source>
        <strain evidence="8 9">WD12</strain>
    </source>
</reference>
<proteinExistence type="inferred from homology"/>
<dbReference type="NCBIfam" id="NF002550">
    <property type="entry name" value="PRK02106.1"/>
    <property type="match status" value="1"/>
</dbReference>
<dbReference type="InterPro" id="IPR012132">
    <property type="entry name" value="GMC_OxRdtase"/>
</dbReference>
<dbReference type="SUPFAM" id="SSF51905">
    <property type="entry name" value="FAD/NAD(P)-binding domain"/>
    <property type="match status" value="1"/>
</dbReference>
<dbReference type="PROSITE" id="PS00623">
    <property type="entry name" value="GMC_OXRED_1"/>
    <property type="match status" value="1"/>
</dbReference>
<organism evidence="8 9">
    <name type="scientific">Pseudoxanthomonas putridarboris</name>
    <dbReference type="NCBI Taxonomy" id="752605"/>
    <lineage>
        <taxon>Bacteria</taxon>
        <taxon>Pseudomonadati</taxon>
        <taxon>Pseudomonadota</taxon>
        <taxon>Gammaproteobacteria</taxon>
        <taxon>Lysobacterales</taxon>
        <taxon>Lysobacteraceae</taxon>
        <taxon>Pseudoxanthomonas</taxon>
    </lineage>
</organism>
<dbReference type="GO" id="GO:0008812">
    <property type="term" value="F:choline dehydrogenase activity"/>
    <property type="evidence" value="ECO:0007669"/>
    <property type="project" value="UniProtKB-EC"/>
</dbReference>
<feature type="domain" description="Glucose-methanol-choline oxidoreductase N-terminal" evidence="7">
    <location>
        <begin position="251"/>
        <end position="265"/>
    </location>
</feature>
<name>A0ABU9IXA0_9GAMM</name>
<keyword evidence="4 5" id="KW-0274">FAD</keyword>
<evidence type="ECO:0000256" key="1">
    <source>
        <dbReference type="ARBA" id="ARBA00001974"/>
    </source>
</evidence>
<gene>
    <name evidence="8" type="ORF">AAD027_04190</name>
</gene>
<keyword evidence="3 5" id="KW-0285">Flavoprotein</keyword>
<protein>
    <submittedName>
        <fullName evidence="8">Choline dehydrogenase</fullName>
        <ecNumber evidence="8">1.1.99.1</ecNumber>
    </submittedName>
</protein>
<evidence type="ECO:0000256" key="4">
    <source>
        <dbReference type="ARBA" id="ARBA00022827"/>
    </source>
</evidence>
<dbReference type="Proteomes" id="UP001459204">
    <property type="component" value="Unassembled WGS sequence"/>
</dbReference>
<keyword evidence="8" id="KW-0560">Oxidoreductase</keyword>
<evidence type="ECO:0000313" key="9">
    <source>
        <dbReference type="Proteomes" id="UP001459204"/>
    </source>
</evidence>
<dbReference type="SUPFAM" id="SSF54373">
    <property type="entry name" value="FAD-linked reductases, C-terminal domain"/>
    <property type="match status" value="1"/>
</dbReference>
<keyword evidence="9" id="KW-1185">Reference proteome</keyword>